<evidence type="ECO:0000256" key="1">
    <source>
        <dbReference type="ARBA" id="ARBA00001933"/>
    </source>
</evidence>
<organism evidence="8 9">
    <name type="scientific">Clostridium perfringens</name>
    <dbReference type="NCBI Taxonomy" id="1502"/>
    <lineage>
        <taxon>Bacteria</taxon>
        <taxon>Bacillati</taxon>
        <taxon>Bacillota</taxon>
        <taxon>Clostridia</taxon>
        <taxon>Eubacteriales</taxon>
        <taxon>Clostridiaceae</taxon>
        <taxon>Clostridium</taxon>
    </lineage>
</organism>
<evidence type="ECO:0000256" key="7">
    <source>
        <dbReference type="RuleBase" id="RU000587"/>
    </source>
</evidence>
<evidence type="ECO:0000256" key="2">
    <source>
        <dbReference type="ARBA" id="ARBA00006047"/>
    </source>
</evidence>
<dbReference type="FunFam" id="3.40.50.2000:FF:000153">
    <property type="entry name" value="Alpha-1,4 glucan phosphorylase"/>
    <property type="match status" value="1"/>
</dbReference>
<dbReference type="PANTHER" id="PTHR11468">
    <property type="entry name" value="GLYCOGEN PHOSPHORYLASE"/>
    <property type="match status" value="1"/>
</dbReference>
<keyword evidence="3 7" id="KW-0328">Glycosyltransferase</keyword>
<comment type="cofactor">
    <cofactor evidence="1 7">
        <name>pyridoxal 5'-phosphate</name>
        <dbReference type="ChEBI" id="CHEBI:597326"/>
    </cofactor>
</comment>
<evidence type="ECO:0000313" key="8">
    <source>
        <dbReference type="EMBL" id="MDZ5000416.1"/>
    </source>
</evidence>
<comment type="catalytic activity">
    <reaction evidence="7">
        <text>[(1-&gt;4)-alpha-D-glucosyl](n) + phosphate = [(1-&gt;4)-alpha-D-glucosyl](n-1) + alpha-D-glucose 1-phosphate</text>
        <dbReference type="Rhea" id="RHEA:41732"/>
        <dbReference type="Rhea" id="RHEA-COMP:9584"/>
        <dbReference type="Rhea" id="RHEA-COMP:9586"/>
        <dbReference type="ChEBI" id="CHEBI:15444"/>
        <dbReference type="ChEBI" id="CHEBI:43474"/>
        <dbReference type="ChEBI" id="CHEBI:58601"/>
        <dbReference type="EC" id="2.4.1.1"/>
    </reaction>
</comment>
<evidence type="ECO:0000256" key="5">
    <source>
        <dbReference type="ARBA" id="ARBA00022898"/>
    </source>
</evidence>
<evidence type="ECO:0000313" key="9">
    <source>
        <dbReference type="Proteomes" id="UP001291306"/>
    </source>
</evidence>
<protein>
    <recommendedName>
        <fullName evidence="7">Alpha-1,4 glucan phosphorylase</fullName>
        <ecNumber evidence="7">2.4.1.1</ecNumber>
    </recommendedName>
</protein>
<dbReference type="AlphaFoldDB" id="A0AAW9IDX2"/>
<keyword evidence="4 7" id="KW-0808">Transferase</keyword>
<evidence type="ECO:0000256" key="4">
    <source>
        <dbReference type="ARBA" id="ARBA00022679"/>
    </source>
</evidence>
<reference evidence="8" key="1">
    <citation type="submission" date="2019-11" db="EMBL/GenBank/DDBJ databases">
        <title>Characterization of Clostridium perfringens isolates from swine manure treated agricultural soils.</title>
        <authorList>
            <person name="Wushke S.T."/>
        </authorList>
    </citation>
    <scope>NUCLEOTIDE SEQUENCE</scope>
    <source>
        <strain evidence="8">X26</strain>
    </source>
</reference>
<dbReference type="GO" id="GO:0005737">
    <property type="term" value="C:cytoplasm"/>
    <property type="evidence" value="ECO:0007669"/>
    <property type="project" value="TreeGrafter"/>
</dbReference>
<evidence type="ECO:0000256" key="6">
    <source>
        <dbReference type="ARBA" id="ARBA00023277"/>
    </source>
</evidence>
<proteinExistence type="inferred from homology"/>
<dbReference type="RefSeq" id="WP_322458701.1">
    <property type="nucleotide sequence ID" value="NZ_WNVC01000298.1"/>
</dbReference>
<feature type="non-terminal residue" evidence="8">
    <location>
        <position position="1"/>
    </location>
</feature>
<keyword evidence="6 7" id="KW-0119">Carbohydrate metabolism</keyword>
<dbReference type="GO" id="GO:0005980">
    <property type="term" value="P:glycogen catabolic process"/>
    <property type="evidence" value="ECO:0007669"/>
    <property type="project" value="TreeGrafter"/>
</dbReference>
<dbReference type="Proteomes" id="UP001291306">
    <property type="component" value="Unassembled WGS sequence"/>
</dbReference>
<gene>
    <name evidence="8" type="ORF">GNF79_15340</name>
</gene>
<accession>A0AAW9IDX2</accession>
<dbReference type="PANTHER" id="PTHR11468:SF3">
    <property type="entry name" value="GLYCOGEN PHOSPHORYLASE, LIVER FORM"/>
    <property type="match status" value="1"/>
</dbReference>
<dbReference type="EMBL" id="WNVC01000298">
    <property type="protein sequence ID" value="MDZ5000416.1"/>
    <property type="molecule type" value="Genomic_DNA"/>
</dbReference>
<keyword evidence="5 7" id="KW-0663">Pyridoxal phosphate</keyword>
<dbReference type="InterPro" id="IPR000811">
    <property type="entry name" value="Glyco_trans_35"/>
</dbReference>
<dbReference type="EC" id="2.4.1.1" evidence="7"/>
<dbReference type="Gene3D" id="3.40.50.2000">
    <property type="entry name" value="Glycogen Phosphorylase B"/>
    <property type="match status" value="1"/>
</dbReference>
<comment type="similarity">
    <text evidence="2 7">Belongs to the glycogen phosphorylase family.</text>
</comment>
<evidence type="ECO:0000256" key="3">
    <source>
        <dbReference type="ARBA" id="ARBA00022676"/>
    </source>
</evidence>
<comment type="function">
    <text evidence="7">Allosteric enzyme that catalyzes the rate-limiting step in glycogen catabolism, the phosphorolytic cleavage of glycogen to produce glucose-1-phosphate, and plays a central role in maintaining cellular and organismal glucose homeostasis.</text>
</comment>
<comment type="caution">
    <text evidence="8">The sequence shown here is derived from an EMBL/GenBank/DDBJ whole genome shotgun (WGS) entry which is preliminary data.</text>
</comment>
<dbReference type="SUPFAM" id="SSF53756">
    <property type="entry name" value="UDP-Glycosyltransferase/glycogen phosphorylase"/>
    <property type="match status" value="1"/>
</dbReference>
<feature type="non-terminal residue" evidence="8">
    <location>
        <position position="241"/>
    </location>
</feature>
<dbReference type="GO" id="GO:0008184">
    <property type="term" value="F:glycogen phosphorylase activity"/>
    <property type="evidence" value="ECO:0007669"/>
    <property type="project" value="InterPro"/>
</dbReference>
<name>A0AAW9IDX2_CLOPF</name>
<dbReference type="GO" id="GO:0030170">
    <property type="term" value="F:pyridoxal phosphate binding"/>
    <property type="evidence" value="ECO:0007669"/>
    <property type="project" value="TreeGrafter"/>
</dbReference>
<dbReference type="Pfam" id="PF00343">
    <property type="entry name" value="Phosphorylase"/>
    <property type="match status" value="1"/>
</dbReference>
<sequence length="241" mass="27447">KSTGEKQVYYFSMEFLLGRLLGDSLMNLGIREICREALKDLNINLDELENLEQDQGLGNGGLGRLAACFLDSMASLNIPGHGCGIRYKYGFFEQKIIDGKQVEVPDNWLRSGNVWEIQKRDKAEVVKFGGDVKVETVNGKLMFTHVNYEPVLAIPYDTPVVGYKNEVVNTLRLWSAEPVSNEFDFSSFSRGEFLKAIEYKNSVESISLVLYPEDSFYEGKMLRLKQQYFFVSSALQSIIRY</sequence>